<evidence type="ECO:0000313" key="4">
    <source>
        <dbReference type="Proteomes" id="UP000022910"/>
    </source>
</evidence>
<dbReference type="AlphaFoldDB" id="A0A015LIS2"/>
<dbReference type="EMBL" id="JEMT01002373">
    <property type="protein sequence ID" value="EXX79604.1"/>
    <property type="molecule type" value="Genomic_DNA"/>
</dbReference>
<dbReference type="HOGENOM" id="CLU_2428211_0_0_1"/>
<dbReference type="Proteomes" id="UP000022910">
    <property type="component" value="Unassembled WGS sequence"/>
</dbReference>
<feature type="compositionally biased region" description="Polar residues" evidence="1">
    <location>
        <begin position="17"/>
        <end position="30"/>
    </location>
</feature>
<sequence>MRTEEFRQSFKSAFLSQEVPNNKRLTTPQRPRNRSGIKTILNSQNSRVSNSVSSAKTSRLRQPEIYNCIERIISQKSSKFNYPTRNVQYIG</sequence>
<accession>A0A015LIS2</accession>
<feature type="compositionally biased region" description="Low complexity" evidence="1">
    <location>
        <begin position="42"/>
        <end position="54"/>
    </location>
</feature>
<proteinExistence type="predicted"/>
<organism evidence="3 4">
    <name type="scientific">Rhizophagus irregularis (strain DAOM 197198w)</name>
    <name type="common">Glomus intraradices</name>
    <dbReference type="NCBI Taxonomy" id="1432141"/>
    <lineage>
        <taxon>Eukaryota</taxon>
        <taxon>Fungi</taxon>
        <taxon>Fungi incertae sedis</taxon>
        <taxon>Mucoromycota</taxon>
        <taxon>Glomeromycotina</taxon>
        <taxon>Glomeromycetes</taxon>
        <taxon>Glomerales</taxon>
        <taxon>Glomeraceae</taxon>
        <taxon>Rhizophagus</taxon>
    </lineage>
</organism>
<evidence type="ECO:0000313" key="2">
    <source>
        <dbReference type="EMBL" id="EXX55596.1"/>
    </source>
</evidence>
<reference evidence="3 4" key="1">
    <citation type="submission" date="2014-02" db="EMBL/GenBank/DDBJ databases">
        <title>Single nucleus genome sequencing reveals high similarity among nuclei of an endomycorrhizal fungus.</title>
        <authorList>
            <person name="Lin K."/>
            <person name="Geurts R."/>
            <person name="Zhang Z."/>
            <person name="Limpens E."/>
            <person name="Saunders D.G."/>
            <person name="Mu D."/>
            <person name="Pang E."/>
            <person name="Cao H."/>
            <person name="Cha H."/>
            <person name="Lin T."/>
            <person name="Zhou Q."/>
            <person name="Shang Y."/>
            <person name="Li Y."/>
            <person name="Ivanov S."/>
            <person name="Sharma T."/>
            <person name="Velzen R.V."/>
            <person name="Ruijter N.D."/>
            <person name="Aanen D.K."/>
            <person name="Win J."/>
            <person name="Kamoun S."/>
            <person name="Bisseling T."/>
            <person name="Huang S."/>
        </authorList>
    </citation>
    <scope>NUCLEOTIDE SEQUENCE [LARGE SCALE GENOMIC DNA]</scope>
    <source>
        <strain evidence="3">DAOM 197198w</strain>
        <strain evidence="4">DAOM197198w</strain>
    </source>
</reference>
<feature type="region of interest" description="Disordered" evidence="1">
    <location>
        <begin position="17"/>
        <end position="59"/>
    </location>
</feature>
<keyword evidence="4" id="KW-1185">Reference proteome</keyword>
<protein>
    <submittedName>
        <fullName evidence="3">Uncharacterized protein</fullName>
    </submittedName>
</protein>
<evidence type="ECO:0000256" key="1">
    <source>
        <dbReference type="SAM" id="MobiDB-lite"/>
    </source>
</evidence>
<dbReference type="EMBL" id="JEMT01028106">
    <property type="protein sequence ID" value="EXX55596.1"/>
    <property type="molecule type" value="Genomic_DNA"/>
</dbReference>
<evidence type="ECO:0000313" key="3">
    <source>
        <dbReference type="EMBL" id="EXX79604.1"/>
    </source>
</evidence>
<gene>
    <name evidence="3" type="ORF">RirG_003980</name>
    <name evidence="2" type="ORF">RirG_224030</name>
</gene>
<dbReference type="OrthoDB" id="2356155at2759"/>
<name>A0A015LIS2_RHIIW</name>
<comment type="caution">
    <text evidence="3">The sequence shown here is derived from an EMBL/GenBank/DDBJ whole genome shotgun (WGS) entry which is preliminary data.</text>
</comment>